<dbReference type="GO" id="GO:0000981">
    <property type="term" value="F:DNA-binding transcription factor activity, RNA polymerase II-specific"/>
    <property type="evidence" value="ECO:0007669"/>
    <property type="project" value="TreeGrafter"/>
</dbReference>
<feature type="compositionally biased region" description="Polar residues" evidence="6">
    <location>
        <begin position="1"/>
        <end position="15"/>
    </location>
</feature>
<dbReference type="EMBL" id="MNBE01000293">
    <property type="protein sequence ID" value="OKP11261.1"/>
    <property type="molecule type" value="Genomic_DNA"/>
</dbReference>
<dbReference type="GO" id="GO:0005634">
    <property type="term" value="C:nucleus"/>
    <property type="evidence" value="ECO:0007669"/>
    <property type="project" value="UniProtKB-SubCell"/>
</dbReference>
<keyword evidence="4" id="KW-0804">Transcription</keyword>
<feature type="region of interest" description="Disordered" evidence="6">
    <location>
        <begin position="1"/>
        <end position="20"/>
    </location>
</feature>
<keyword evidence="8" id="KW-1185">Reference proteome</keyword>
<comment type="subcellular location">
    <subcellularLocation>
        <location evidence="1">Nucleus</location>
    </subcellularLocation>
</comment>
<keyword evidence="3" id="KW-0238">DNA-binding</keyword>
<organism evidence="7 8">
    <name type="scientific">Penicillium subrubescens</name>
    <dbReference type="NCBI Taxonomy" id="1316194"/>
    <lineage>
        <taxon>Eukaryota</taxon>
        <taxon>Fungi</taxon>
        <taxon>Dikarya</taxon>
        <taxon>Ascomycota</taxon>
        <taxon>Pezizomycotina</taxon>
        <taxon>Eurotiomycetes</taxon>
        <taxon>Eurotiomycetidae</taxon>
        <taxon>Eurotiales</taxon>
        <taxon>Aspergillaceae</taxon>
        <taxon>Penicillium</taxon>
    </lineage>
</organism>
<dbReference type="Proteomes" id="UP000186955">
    <property type="component" value="Unassembled WGS sequence"/>
</dbReference>
<evidence type="ECO:0000256" key="2">
    <source>
        <dbReference type="ARBA" id="ARBA00023015"/>
    </source>
</evidence>
<protein>
    <recommendedName>
        <fullName evidence="9">Transcription factor domain-containing protein</fullName>
    </recommendedName>
</protein>
<dbReference type="GO" id="GO:0000976">
    <property type="term" value="F:transcription cis-regulatory region binding"/>
    <property type="evidence" value="ECO:0007669"/>
    <property type="project" value="TreeGrafter"/>
</dbReference>
<evidence type="ECO:0000256" key="5">
    <source>
        <dbReference type="ARBA" id="ARBA00023242"/>
    </source>
</evidence>
<dbReference type="PANTHER" id="PTHR31845:SF10">
    <property type="entry name" value="ZN(II)2CYS6 TRANSCRIPTION FACTOR (EUROFUNG)"/>
    <property type="match status" value="1"/>
</dbReference>
<keyword evidence="2" id="KW-0805">Transcription regulation</keyword>
<keyword evidence="5" id="KW-0539">Nucleus</keyword>
<evidence type="ECO:0000313" key="7">
    <source>
        <dbReference type="EMBL" id="OKP11261.1"/>
    </source>
</evidence>
<comment type="caution">
    <text evidence="7">The sequence shown here is derived from an EMBL/GenBank/DDBJ whole genome shotgun (WGS) entry which is preliminary data.</text>
</comment>
<dbReference type="InterPro" id="IPR051089">
    <property type="entry name" value="prtT"/>
</dbReference>
<reference evidence="7 8" key="1">
    <citation type="submission" date="2016-10" db="EMBL/GenBank/DDBJ databases">
        <title>Genome sequence of the ascomycete fungus Penicillium subrubescens.</title>
        <authorList>
            <person name="De Vries R.P."/>
            <person name="Peng M."/>
            <person name="Dilokpimol A."/>
            <person name="Hilden K."/>
            <person name="Makela M.R."/>
            <person name="Grigoriev I."/>
            <person name="Riley R."/>
            <person name="Granchi Z."/>
        </authorList>
    </citation>
    <scope>NUCLEOTIDE SEQUENCE [LARGE SCALE GENOMIC DNA]</scope>
    <source>
        <strain evidence="7 8">CBS 132785</strain>
    </source>
</reference>
<dbReference type="PANTHER" id="PTHR31845">
    <property type="entry name" value="FINGER DOMAIN PROTEIN, PUTATIVE-RELATED"/>
    <property type="match status" value="1"/>
</dbReference>
<evidence type="ECO:0000313" key="8">
    <source>
        <dbReference type="Proteomes" id="UP000186955"/>
    </source>
</evidence>
<gene>
    <name evidence="7" type="ORF">PENSUB_3283</name>
</gene>
<evidence type="ECO:0000256" key="4">
    <source>
        <dbReference type="ARBA" id="ARBA00023163"/>
    </source>
</evidence>
<proteinExistence type="predicted"/>
<name>A0A1Q5UFK5_9EURO</name>
<accession>A0A1Q5UFK5</accession>
<sequence>MSPECSSGTARSTDAPTPVNMDGQALLETYAKMMIPMFPFIPIPSHMSVEELRRERPFLYLNISMITSPNPARQQELSNTIKKYLADRIIMRGERSLDLLQGLLVHLTWFISVSRLHQTNFSGPIDGPAPNSNLPPKQPTQGTAQLDAFLHLAMAQTISLGLNQDPSSTKTMNQPIAYLSQVDLHRDRTPSRTMEDRRTYLGCYYTMMMLSVCAKDMESFRFTKYTDECCKILDESPELPSDRYLVQLVRTVHLAENINHTITVDEAVEYSMLITLGNAKAILSFHYDTLEMLLYHSSLSREISDTDYGNYPVTRLDILYRCLEATKSFFHHLYTLPAVYFRFLPFTISSQFGQAVVTLSRLTLYQSENGAWDTTYVKNTIEFDQTVDTLGQKLDEARALLEQDQSSSTEPPEIFKRLATRIKMMKDMHRRRQDAQEKTAQSQAVEHPCDMNYMFNMPADFFITDADFFDFAESFYAAGVM</sequence>
<dbReference type="STRING" id="1316194.A0A1Q5UFK5"/>
<evidence type="ECO:0000256" key="3">
    <source>
        <dbReference type="ARBA" id="ARBA00023125"/>
    </source>
</evidence>
<evidence type="ECO:0000256" key="1">
    <source>
        <dbReference type="ARBA" id="ARBA00004123"/>
    </source>
</evidence>
<evidence type="ECO:0000256" key="6">
    <source>
        <dbReference type="SAM" id="MobiDB-lite"/>
    </source>
</evidence>
<dbReference type="AlphaFoldDB" id="A0A1Q5UFK5"/>
<evidence type="ECO:0008006" key="9">
    <source>
        <dbReference type="Google" id="ProtNLM"/>
    </source>
</evidence>